<dbReference type="PANTHER" id="PTHR42825:SF2">
    <property type="entry name" value="BRANCHED-CHAIN-AMINO-ACID AMINOTRANSFERASE 3, CHLOROPLASTIC-RELATED"/>
    <property type="match status" value="1"/>
</dbReference>
<evidence type="ECO:0000256" key="10">
    <source>
        <dbReference type="ARBA" id="ARBA00022898"/>
    </source>
</evidence>
<evidence type="ECO:0000256" key="7">
    <source>
        <dbReference type="ARBA" id="ARBA00013053"/>
    </source>
</evidence>
<dbReference type="InterPro" id="IPR043131">
    <property type="entry name" value="BCAT-like_N"/>
</dbReference>
<dbReference type="UniPathway" id="UPA00048">
    <property type="reaction ID" value="UER00073"/>
</dbReference>
<evidence type="ECO:0000256" key="14">
    <source>
        <dbReference type="PIRSR" id="PIRSR006468-1"/>
    </source>
</evidence>
<dbReference type="InterPro" id="IPR001544">
    <property type="entry name" value="Aminotrans_IV"/>
</dbReference>
<dbReference type="EC" id="2.6.1.42" evidence="7"/>
<dbReference type="UniPathway" id="UPA00047">
    <property type="reaction ID" value="UER00058"/>
</dbReference>
<evidence type="ECO:0000256" key="12">
    <source>
        <dbReference type="ARBA" id="ARBA00048798"/>
    </source>
</evidence>
<comment type="catalytic activity">
    <reaction evidence="13">
        <text>L-leucine + 2-oxoglutarate = 4-methyl-2-oxopentanoate + L-glutamate</text>
        <dbReference type="Rhea" id="RHEA:18321"/>
        <dbReference type="ChEBI" id="CHEBI:16810"/>
        <dbReference type="ChEBI" id="CHEBI:17865"/>
        <dbReference type="ChEBI" id="CHEBI:29985"/>
        <dbReference type="ChEBI" id="CHEBI:57427"/>
        <dbReference type="EC" id="2.6.1.42"/>
    </reaction>
</comment>
<evidence type="ECO:0000256" key="6">
    <source>
        <dbReference type="ARBA" id="ARBA00009320"/>
    </source>
</evidence>
<dbReference type="GO" id="GO:0009098">
    <property type="term" value="P:L-leucine biosynthetic process"/>
    <property type="evidence" value="ECO:0007669"/>
    <property type="project" value="UniProtKB-UniPathway"/>
</dbReference>
<evidence type="ECO:0000256" key="4">
    <source>
        <dbReference type="ARBA" id="ARBA00004931"/>
    </source>
</evidence>
<sequence length="350" mass="39177">MKKPQYYFLGERNTADLDFSNLGFDYIACPYRFEAVFQHGLWRSRGLVEDNTMHIPEGSQCLHYGQQLFEGMKVFRGGDDTIYAFRPRDNSRRLNEGARYIRGPEVPEELFIRGIEEVVAANHPYVPPHGSGASLYLRPFYVGIGDNVGVKPATDYVFRIFVAPVGPYYKGGFGPDQGKSFMVSRYDRAAPSGTGHIKAGGNYAASFHPGSEAKSAGFVDAIYLDPAEHKFIEEVGAANFLAFKGDALLTPDSPSILRSITRQSLLEIAAEIFKWPTEERKISVDELDDFSAAACCGTAAVITWIESIVDADRKWEFPFDERWQKLYDVLVGIQTGAKDDPFGWRYEISV</sequence>
<accession>A0A8J6Y5A9</accession>
<evidence type="ECO:0000256" key="2">
    <source>
        <dbReference type="ARBA" id="ARBA00003109"/>
    </source>
</evidence>
<comment type="function">
    <text evidence="2">Acts on leucine, isoleucine and valine.</text>
</comment>
<reference evidence="15 16" key="1">
    <citation type="submission" date="2020-08" db="EMBL/GenBank/DDBJ databases">
        <title>Acidobacteriota in marine sediments use diverse sulfur dissimilation pathways.</title>
        <authorList>
            <person name="Wasmund K."/>
        </authorList>
    </citation>
    <scope>NUCLEOTIDE SEQUENCE [LARGE SCALE GENOMIC DNA]</scope>
    <source>
        <strain evidence="15">MAG AM3-A</strain>
    </source>
</reference>
<evidence type="ECO:0000256" key="3">
    <source>
        <dbReference type="ARBA" id="ARBA00004824"/>
    </source>
</evidence>
<dbReference type="Proteomes" id="UP000598633">
    <property type="component" value="Unassembled WGS sequence"/>
</dbReference>
<evidence type="ECO:0000256" key="1">
    <source>
        <dbReference type="ARBA" id="ARBA00001933"/>
    </source>
</evidence>
<evidence type="ECO:0000256" key="9">
    <source>
        <dbReference type="ARBA" id="ARBA00022679"/>
    </source>
</evidence>
<dbReference type="SUPFAM" id="SSF56752">
    <property type="entry name" value="D-aminoacid aminotransferase-like PLP-dependent enzymes"/>
    <property type="match status" value="1"/>
</dbReference>
<dbReference type="NCBIfam" id="NF009897">
    <property type="entry name" value="PRK13357.1"/>
    <property type="match status" value="1"/>
</dbReference>
<comment type="pathway">
    <text evidence="4">Amino-acid biosynthesis; L-valine biosynthesis; L-valine from pyruvate: step 4/4.</text>
</comment>
<dbReference type="Gene3D" id="3.30.470.10">
    <property type="match status" value="1"/>
</dbReference>
<dbReference type="GO" id="GO:0004084">
    <property type="term" value="F:branched-chain-amino-acid transaminase activity"/>
    <property type="evidence" value="ECO:0007669"/>
    <property type="project" value="UniProtKB-EC"/>
</dbReference>
<dbReference type="EMBL" id="JACXWA010000064">
    <property type="protein sequence ID" value="MBD3870487.1"/>
    <property type="molecule type" value="Genomic_DNA"/>
</dbReference>
<comment type="caution">
    <text evidence="15">The sequence shown here is derived from an EMBL/GenBank/DDBJ whole genome shotgun (WGS) entry which is preliminary data.</text>
</comment>
<comment type="pathway">
    <text evidence="5">Amino-acid biosynthesis; L-leucine biosynthesis; L-leucine from 3-methyl-2-oxobutanoate: step 4/4.</text>
</comment>
<evidence type="ECO:0000313" key="16">
    <source>
        <dbReference type="Proteomes" id="UP000598633"/>
    </source>
</evidence>
<evidence type="ECO:0000256" key="13">
    <source>
        <dbReference type="ARBA" id="ARBA00049229"/>
    </source>
</evidence>
<dbReference type="Gene3D" id="3.20.10.10">
    <property type="entry name" value="D-amino Acid Aminotransferase, subunit A, domain 2"/>
    <property type="match status" value="1"/>
</dbReference>
<comment type="pathway">
    <text evidence="3">Amino-acid biosynthesis; L-isoleucine biosynthesis; L-isoleucine from 2-oxobutanoate: step 4/4.</text>
</comment>
<evidence type="ECO:0000256" key="11">
    <source>
        <dbReference type="ARBA" id="ARBA00048212"/>
    </source>
</evidence>
<proteinExistence type="inferred from homology"/>
<dbReference type="InterPro" id="IPR033939">
    <property type="entry name" value="BCAT_family"/>
</dbReference>
<dbReference type="GO" id="GO:0009099">
    <property type="term" value="P:L-valine biosynthetic process"/>
    <property type="evidence" value="ECO:0007669"/>
    <property type="project" value="UniProtKB-UniPathway"/>
</dbReference>
<dbReference type="PIRSF" id="PIRSF006468">
    <property type="entry name" value="BCAT1"/>
    <property type="match status" value="1"/>
</dbReference>
<keyword evidence="9 15" id="KW-0808">Transferase</keyword>
<dbReference type="Pfam" id="PF01063">
    <property type="entry name" value="Aminotran_4"/>
    <property type="match status" value="1"/>
</dbReference>
<comment type="cofactor">
    <cofactor evidence="1">
        <name>pyridoxal 5'-phosphate</name>
        <dbReference type="ChEBI" id="CHEBI:597326"/>
    </cofactor>
</comment>
<gene>
    <name evidence="15" type="ORF">IFJ97_03920</name>
</gene>
<dbReference type="AlphaFoldDB" id="A0A8J6Y5A9"/>
<dbReference type="NCBIfam" id="TIGR01123">
    <property type="entry name" value="ilvE_II"/>
    <property type="match status" value="1"/>
</dbReference>
<comment type="catalytic activity">
    <reaction evidence="12">
        <text>L-isoleucine + 2-oxoglutarate = (S)-3-methyl-2-oxopentanoate + L-glutamate</text>
        <dbReference type="Rhea" id="RHEA:24801"/>
        <dbReference type="ChEBI" id="CHEBI:16810"/>
        <dbReference type="ChEBI" id="CHEBI:29985"/>
        <dbReference type="ChEBI" id="CHEBI:35146"/>
        <dbReference type="ChEBI" id="CHEBI:58045"/>
        <dbReference type="EC" id="2.6.1.42"/>
    </reaction>
</comment>
<dbReference type="InterPro" id="IPR036038">
    <property type="entry name" value="Aminotransferase-like"/>
</dbReference>
<dbReference type="UniPathway" id="UPA00049">
    <property type="reaction ID" value="UER00062"/>
</dbReference>
<protein>
    <recommendedName>
        <fullName evidence="7">branched-chain-amino-acid transaminase</fullName>
        <ecNumber evidence="7">2.6.1.42</ecNumber>
    </recommendedName>
</protein>
<feature type="modified residue" description="N6-(pyridoxal phosphate)lysine" evidence="14">
    <location>
        <position position="198"/>
    </location>
</feature>
<comment type="similarity">
    <text evidence="6">Belongs to the class-IV pyridoxal-phosphate-dependent aminotransferase family.</text>
</comment>
<name>A0A8J6Y5A9_9BACT</name>
<keyword evidence="10" id="KW-0663">Pyridoxal phosphate</keyword>
<comment type="catalytic activity">
    <reaction evidence="11">
        <text>L-valine + 2-oxoglutarate = 3-methyl-2-oxobutanoate + L-glutamate</text>
        <dbReference type="Rhea" id="RHEA:24813"/>
        <dbReference type="ChEBI" id="CHEBI:11851"/>
        <dbReference type="ChEBI" id="CHEBI:16810"/>
        <dbReference type="ChEBI" id="CHEBI:29985"/>
        <dbReference type="ChEBI" id="CHEBI:57762"/>
        <dbReference type="EC" id="2.6.1.42"/>
    </reaction>
</comment>
<dbReference type="CDD" id="cd01557">
    <property type="entry name" value="BCAT_beta_family"/>
    <property type="match status" value="1"/>
</dbReference>
<keyword evidence="8 15" id="KW-0032">Aminotransferase</keyword>
<evidence type="ECO:0000256" key="8">
    <source>
        <dbReference type="ARBA" id="ARBA00022576"/>
    </source>
</evidence>
<dbReference type="GO" id="GO:0009097">
    <property type="term" value="P:isoleucine biosynthetic process"/>
    <property type="evidence" value="ECO:0007669"/>
    <property type="project" value="UniProtKB-UniPathway"/>
</dbReference>
<organism evidence="15 16">
    <name type="scientific">Candidatus Sulfomarinibacter kjeldsenii</name>
    <dbReference type="NCBI Taxonomy" id="2885994"/>
    <lineage>
        <taxon>Bacteria</taxon>
        <taxon>Pseudomonadati</taxon>
        <taxon>Acidobacteriota</taxon>
        <taxon>Thermoanaerobaculia</taxon>
        <taxon>Thermoanaerobaculales</taxon>
        <taxon>Candidatus Sulfomarinibacteraceae</taxon>
        <taxon>Candidatus Sulfomarinibacter</taxon>
    </lineage>
</organism>
<evidence type="ECO:0000313" key="15">
    <source>
        <dbReference type="EMBL" id="MBD3870487.1"/>
    </source>
</evidence>
<dbReference type="InterPro" id="IPR043132">
    <property type="entry name" value="BCAT-like_C"/>
</dbReference>
<dbReference type="PANTHER" id="PTHR42825">
    <property type="entry name" value="AMINO ACID AMINOTRANSFERASE"/>
    <property type="match status" value="1"/>
</dbReference>
<evidence type="ECO:0000256" key="5">
    <source>
        <dbReference type="ARBA" id="ARBA00005072"/>
    </source>
</evidence>
<dbReference type="InterPro" id="IPR005786">
    <property type="entry name" value="B_amino_transII"/>
</dbReference>